<reference evidence="2" key="1">
    <citation type="submission" date="2023-03" db="EMBL/GenBank/DDBJ databases">
        <title>Massive genome expansion in bonnet fungi (Mycena s.s.) driven by repeated elements and novel gene families across ecological guilds.</title>
        <authorList>
            <consortium name="Lawrence Berkeley National Laboratory"/>
            <person name="Harder C.B."/>
            <person name="Miyauchi S."/>
            <person name="Viragh M."/>
            <person name="Kuo A."/>
            <person name="Thoen E."/>
            <person name="Andreopoulos B."/>
            <person name="Lu D."/>
            <person name="Skrede I."/>
            <person name="Drula E."/>
            <person name="Henrissat B."/>
            <person name="Morin E."/>
            <person name="Kohler A."/>
            <person name="Barry K."/>
            <person name="LaButti K."/>
            <person name="Morin E."/>
            <person name="Salamov A."/>
            <person name="Lipzen A."/>
            <person name="Mereny Z."/>
            <person name="Hegedus B."/>
            <person name="Baldrian P."/>
            <person name="Stursova M."/>
            <person name="Weitz H."/>
            <person name="Taylor A."/>
            <person name="Grigoriev I.V."/>
            <person name="Nagy L.G."/>
            <person name="Martin F."/>
            <person name="Kauserud H."/>
        </authorList>
    </citation>
    <scope>NUCLEOTIDE SEQUENCE</scope>
    <source>
        <strain evidence="2">9144</strain>
    </source>
</reference>
<comment type="caution">
    <text evidence="2">The sequence shown here is derived from an EMBL/GenBank/DDBJ whole genome shotgun (WGS) entry which is preliminary data.</text>
</comment>
<dbReference type="EMBL" id="JARJCW010000092">
    <property type="protein sequence ID" value="KAJ7195258.1"/>
    <property type="molecule type" value="Genomic_DNA"/>
</dbReference>
<sequence>MFAKVASNSLANVWRVGTGDGPLEVKATALDLASSRVAGAVGSHSRSTTGARDRKASLDEAGIGHDKTAGTMQPAERFAVAGARVHAGLCSPVLRQSQGEDGSPMAGALVLPLELRLLEKLPNFSSAGAHIASASDVGELWPG</sequence>
<dbReference type="Proteomes" id="UP001219525">
    <property type="component" value="Unassembled WGS sequence"/>
</dbReference>
<proteinExistence type="predicted"/>
<name>A0AAD6V1W9_9AGAR</name>
<dbReference type="AlphaFoldDB" id="A0AAD6V1W9"/>
<feature type="compositionally biased region" description="Basic and acidic residues" evidence="1">
    <location>
        <begin position="51"/>
        <end position="68"/>
    </location>
</feature>
<accession>A0AAD6V1W9</accession>
<evidence type="ECO:0000313" key="2">
    <source>
        <dbReference type="EMBL" id="KAJ7195258.1"/>
    </source>
</evidence>
<protein>
    <submittedName>
        <fullName evidence="2">Uncharacterized protein</fullName>
    </submittedName>
</protein>
<evidence type="ECO:0000256" key="1">
    <source>
        <dbReference type="SAM" id="MobiDB-lite"/>
    </source>
</evidence>
<evidence type="ECO:0000313" key="3">
    <source>
        <dbReference type="Proteomes" id="UP001219525"/>
    </source>
</evidence>
<gene>
    <name evidence="2" type="ORF">GGX14DRAFT_575788</name>
</gene>
<organism evidence="2 3">
    <name type="scientific">Mycena pura</name>
    <dbReference type="NCBI Taxonomy" id="153505"/>
    <lineage>
        <taxon>Eukaryota</taxon>
        <taxon>Fungi</taxon>
        <taxon>Dikarya</taxon>
        <taxon>Basidiomycota</taxon>
        <taxon>Agaricomycotina</taxon>
        <taxon>Agaricomycetes</taxon>
        <taxon>Agaricomycetidae</taxon>
        <taxon>Agaricales</taxon>
        <taxon>Marasmiineae</taxon>
        <taxon>Mycenaceae</taxon>
        <taxon>Mycena</taxon>
    </lineage>
</organism>
<feature type="region of interest" description="Disordered" evidence="1">
    <location>
        <begin position="41"/>
        <end position="71"/>
    </location>
</feature>
<keyword evidence="3" id="KW-1185">Reference proteome</keyword>